<evidence type="ECO:0000259" key="2">
    <source>
        <dbReference type="Pfam" id="PF25467"/>
    </source>
</evidence>
<reference evidence="3" key="1">
    <citation type="submission" date="2022-08" db="EMBL/GenBank/DDBJ databases">
        <authorList>
            <person name="Gutierrez-Valencia J."/>
        </authorList>
    </citation>
    <scope>NUCLEOTIDE SEQUENCE</scope>
</reference>
<feature type="domain" description="NOL9 C-terminal" evidence="2">
    <location>
        <begin position="27"/>
        <end position="117"/>
    </location>
</feature>
<keyword evidence="1" id="KW-0539">Nucleus</keyword>
<dbReference type="EMBL" id="CAMGYJ010000010">
    <property type="protein sequence ID" value="CAI0549562.1"/>
    <property type="molecule type" value="Genomic_DNA"/>
</dbReference>
<gene>
    <name evidence="3" type="ORF">LITE_LOCUS45199</name>
</gene>
<dbReference type="PANTHER" id="PTHR12755">
    <property type="entry name" value="CLEAVAGE/POLYADENYLATION FACTOR IA SUBUNIT CLP1P"/>
    <property type="match status" value="1"/>
</dbReference>
<dbReference type="GO" id="GO:0005634">
    <property type="term" value="C:nucleus"/>
    <property type="evidence" value="ECO:0007669"/>
    <property type="project" value="TreeGrafter"/>
</dbReference>
<protein>
    <recommendedName>
        <fullName evidence="2">NOL9 C-terminal domain-containing protein</fullName>
    </recommendedName>
</protein>
<sequence length="139" mass="15135">MMAYFRQCFPSTLSVTTIKELANALASHPPYQVPISTIKIKHLYCQVPQAEVLYSLNATIVSLANSSEKAGTLPWCLGLGIVRVIDTSKGLLYIITPVPQTTLEKVDLLLHGFIEIPTCLLKVQGCMSPYMPANVSPAS</sequence>
<evidence type="ECO:0000313" key="4">
    <source>
        <dbReference type="Proteomes" id="UP001154282"/>
    </source>
</evidence>
<dbReference type="InterPro" id="IPR057570">
    <property type="entry name" value="NOL9_C"/>
</dbReference>
<name>A0AAV0QZ60_9ROSI</name>
<dbReference type="GO" id="GO:0051731">
    <property type="term" value="F:polynucleotide 5'-hydroxyl-kinase activity"/>
    <property type="evidence" value="ECO:0007669"/>
    <property type="project" value="InterPro"/>
</dbReference>
<organism evidence="3 4">
    <name type="scientific">Linum tenue</name>
    <dbReference type="NCBI Taxonomy" id="586396"/>
    <lineage>
        <taxon>Eukaryota</taxon>
        <taxon>Viridiplantae</taxon>
        <taxon>Streptophyta</taxon>
        <taxon>Embryophyta</taxon>
        <taxon>Tracheophyta</taxon>
        <taxon>Spermatophyta</taxon>
        <taxon>Magnoliopsida</taxon>
        <taxon>eudicotyledons</taxon>
        <taxon>Gunneridae</taxon>
        <taxon>Pentapetalae</taxon>
        <taxon>rosids</taxon>
        <taxon>fabids</taxon>
        <taxon>Malpighiales</taxon>
        <taxon>Linaceae</taxon>
        <taxon>Linum</taxon>
    </lineage>
</organism>
<dbReference type="GO" id="GO:0000448">
    <property type="term" value="P:cleavage in ITS2 between 5.8S rRNA and LSU-rRNA of tricistronic rRNA transcript (SSU-rRNA, 5.8S rRNA, LSU-rRNA)"/>
    <property type="evidence" value="ECO:0007669"/>
    <property type="project" value="TreeGrafter"/>
</dbReference>
<proteinExistence type="predicted"/>
<evidence type="ECO:0000256" key="1">
    <source>
        <dbReference type="ARBA" id="ARBA00023242"/>
    </source>
</evidence>
<comment type="caution">
    <text evidence="3">The sequence shown here is derived from an EMBL/GenBank/DDBJ whole genome shotgun (WGS) entry which is preliminary data.</text>
</comment>
<accession>A0AAV0QZ60</accession>
<dbReference type="Proteomes" id="UP001154282">
    <property type="component" value="Unassembled WGS sequence"/>
</dbReference>
<evidence type="ECO:0000313" key="3">
    <source>
        <dbReference type="EMBL" id="CAI0549562.1"/>
    </source>
</evidence>
<dbReference type="AlphaFoldDB" id="A0AAV0QZ60"/>
<dbReference type="PANTHER" id="PTHR12755:SF3">
    <property type="entry name" value="POLYNUCLEOTIDE 5'-HYDROXYL-KINASE NOL9"/>
    <property type="match status" value="1"/>
</dbReference>
<keyword evidence="4" id="KW-1185">Reference proteome</keyword>
<dbReference type="Pfam" id="PF25467">
    <property type="entry name" value="NOL9_C"/>
    <property type="match status" value="1"/>
</dbReference>
<dbReference type="InterPro" id="IPR045116">
    <property type="entry name" value="Clp1/Grc3"/>
</dbReference>